<dbReference type="STRING" id="1382522.W6MGI5"/>
<dbReference type="PANTHER" id="PTHR11839">
    <property type="entry name" value="UDP/ADP-SUGAR PYROPHOSPHATASE"/>
    <property type="match status" value="1"/>
</dbReference>
<accession>W6MGI5</accession>
<dbReference type="GO" id="GO:0005829">
    <property type="term" value="C:cytosol"/>
    <property type="evidence" value="ECO:0007669"/>
    <property type="project" value="TreeGrafter"/>
</dbReference>
<dbReference type="InterPro" id="IPR000086">
    <property type="entry name" value="NUDIX_hydrolase_dom"/>
</dbReference>
<evidence type="ECO:0000313" key="3">
    <source>
        <dbReference type="EMBL" id="CDK24921.1"/>
    </source>
</evidence>
<dbReference type="Proteomes" id="UP000019384">
    <property type="component" value="Unassembled WGS sequence"/>
</dbReference>
<dbReference type="PROSITE" id="PS51462">
    <property type="entry name" value="NUDIX"/>
    <property type="match status" value="1"/>
</dbReference>
<dbReference type="SUPFAM" id="SSF55811">
    <property type="entry name" value="Nudix"/>
    <property type="match status" value="1"/>
</dbReference>
<dbReference type="HOGENOM" id="CLU_062658_0_1_1"/>
<dbReference type="EMBL" id="HG793125">
    <property type="protein sequence ID" value="CDK24921.1"/>
    <property type="molecule type" value="Genomic_DNA"/>
</dbReference>
<dbReference type="GO" id="GO:0005634">
    <property type="term" value="C:nucleus"/>
    <property type="evidence" value="ECO:0007669"/>
    <property type="project" value="TreeGrafter"/>
</dbReference>
<keyword evidence="4" id="KW-1185">Reference proteome</keyword>
<dbReference type="GO" id="GO:0019693">
    <property type="term" value="P:ribose phosphate metabolic process"/>
    <property type="evidence" value="ECO:0007669"/>
    <property type="project" value="EnsemblFungi"/>
</dbReference>
<dbReference type="PROSITE" id="PS00893">
    <property type="entry name" value="NUDIX_BOX"/>
    <property type="match status" value="1"/>
</dbReference>
<dbReference type="GeneID" id="34518324"/>
<dbReference type="GO" id="GO:0006753">
    <property type="term" value="P:nucleoside phosphate metabolic process"/>
    <property type="evidence" value="ECO:0007669"/>
    <property type="project" value="TreeGrafter"/>
</dbReference>
<reference evidence="3" key="1">
    <citation type="submission" date="2013-12" db="EMBL/GenBank/DDBJ databases">
        <authorList>
            <person name="Genoscope - CEA"/>
        </authorList>
    </citation>
    <scope>NUCLEOTIDE SEQUENCE</scope>
    <source>
        <strain evidence="3">CBS 1993</strain>
    </source>
</reference>
<dbReference type="CDD" id="cd18888">
    <property type="entry name" value="NUDIX_ADPRase_Nudt5"/>
    <property type="match status" value="1"/>
</dbReference>
<dbReference type="InterPro" id="IPR015797">
    <property type="entry name" value="NUDIX_hydrolase-like_dom_sf"/>
</dbReference>
<evidence type="ECO:0000313" key="4">
    <source>
        <dbReference type="Proteomes" id="UP000019384"/>
    </source>
</evidence>
<protein>
    <recommendedName>
        <fullName evidence="2">Nudix hydrolase domain-containing protein</fullName>
    </recommendedName>
</protein>
<dbReference type="Pfam" id="PF00293">
    <property type="entry name" value="NUDIX"/>
    <property type="match status" value="1"/>
</dbReference>
<sequence>MDKIRYLAPDGKERDWEMTSRKTRLEGALVDGVGILAILKSGSEPQVLLQKQFRPPVEGICIEIPAGLIDPAESITECALRELKEETGYKGSVVEQSGVMFNDPGFTNTNMSMVIVNIDLEDPENQNPVPELEENEFIETFAVPLATLDTELAELEKAGYRVDARLFNVAIGLKIAREFKLF</sequence>
<dbReference type="FunFam" id="3.90.79.10:FF:000016">
    <property type="entry name" value="ADP-sugar pyrophosphatase isoform X1"/>
    <property type="match status" value="1"/>
</dbReference>
<dbReference type="OrthoDB" id="10249920at2759"/>
<proteinExistence type="predicted"/>
<organism evidence="3 4">
    <name type="scientific">Kuraishia capsulata CBS 1993</name>
    <dbReference type="NCBI Taxonomy" id="1382522"/>
    <lineage>
        <taxon>Eukaryota</taxon>
        <taxon>Fungi</taxon>
        <taxon>Dikarya</taxon>
        <taxon>Ascomycota</taxon>
        <taxon>Saccharomycotina</taxon>
        <taxon>Pichiomycetes</taxon>
        <taxon>Pichiales</taxon>
        <taxon>Pichiaceae</taxon>
        <taxon>Kuraishia</taxon>
    </lineage>
</organism>
<evidence type="ECO:0000256" key="1">
    <source>
        <dbReference type="ARBA" id="ARBA00022801"/>
    </source>
</evidence>
<dbReference type="RefSeq" id="XP_022456936.1">
    <property type="nucleotide sequence ID" value="XM_022605471.1"/>
</dbReference>
<dbReference type="AlphaFoldDB" id="W6MGI5"/>
<gene>
    <name evidence="3" type="ORF">KUCA_T00000888001</name>
</gene>
<keyword evidence="1" id="KW-0378">Hydrolase</keyword>
<name>W6MGI5_9ASCO</name>
<evidence type="ECO:0000259" key="2">
    <source>
        <dbReference type="PROSITE" id="PS51462"/>
    </source>
</evidence>
<dbReference type="InterPro" id="IPR020084">
    <property type="entry name" value="NUDIX_hydrolase_CS"/>
</dbReference>
<dbReference type="Gene3D" id="3.90.79.10">
    <property type="entry name" value="Nucleoside Triphosphate Pyrophosphohydrolase"/>
    <property type="match status" value="1"/>
</dbReference>
<dbReference type="PANTHER" id="PTHR11839:SF1">
    <property type="entry name" value="ADP-SUGAR PYROPHOSPHATASE"/>
    <property type="match status" value="1"/>
</dbReference>
<dbReference type="GO" id="GO:0047631">
    <property type="term" value="F:ADP-ribose diphosphatase activity"/>
    <property type="evidence" value="ECO:0007669"/>
    <property type="project" value="EnsemblFungi"/>
</dbReference>
<feature type="domain" description="Nudix hydrolase" evidence="2">
    <location>
        <begin position="28"/>
        <end position="166"/>
    </location>
</feature>
<dbReference type="GO" id="GO:0005739">
    <property type="term" value="C:mitochondrion"/>
    <property type="evidence" value="ECO:0007669"/>
    <property type="project" value="EnsemblFungi"/>
</dbReference>
<reference evidence="3" key="2">
    <citation type="submission" date="2014-02" db="EMBL/GenBank/DDBJ databases">
        <title>Complete DNA sequence of /Kuraishia capsulata/ illustrates novel genomic features among budding yeasts (/Saccharomycotina/).</title>
        <authorList>
            <person name="Morales L."/>
            <person name="Noel B."/>
            <person name="Porcel B."/>
            <person name="Marcet-Houben M."/>
            <person name="Hullo M-F."/>
            <person name="Sacerdot C."/>
            <person name="Tekaia F."/>
            <person name="Leh-Louis V."/>
            <person name="Despons L."/>
            <person name="Khanna V."/>
            <person name="Aury J-M."/>
            <person name="Barbe V."/>
            <person name="Couloux A."/>
            <person name="Labadie K."/>
            <person name="Pelletier E."/>
            <person name="Souciet J-L."/>
            <person name="Boekhout T."/>
            <person name="Gabaldon T."/>
            <person name="Wincker P."/>
            <person name="Dujon B."/>
        </authorList>
    </citation>
    <scope>NUCLEOTIDE SEQUENCE</scope>
    <source>
        <strain evidence="3">CBS 1993</strain>
    </source>
</reference>